<reference evidence="5" key="2">
    <citation type="submission" date="2025-09" db="UniProtKB">
        <authorList>
            <consortium name="Ensembl"/>
        </authorList>
    </citation>
    <scope>IDENTIFICATION</scope>
</reference>
<comment type="subcellular location">
    <subcellularLocation>
        <location evidence="1 2 3">Nucleus</location>
    </subcellularLocation>
</comment>
<dbReference type="GO" id="GO:0000981">
    <property type="term" value="F:DNA-binding transcription factor activity, RNA polymerase II-specific"/>
    <property type="evidence" value="ECO:0007669"/>
    <property type="project" value="TreeGrafter"/>
</dbReference>
<dbReference type="GO" id="GO:0005634">
    <property type="term" value="C:nucleus"/>
    <property type="evidence" value="ECO:0007669"/>
    <property type="project" value="UniProtKB-SubCell"/>
</dbReference>
<dbReference type="AlphaFoldDB" id="A0A8C0ZAF5"/>
<dbReference type="GO" id="GO:0000977">
    <property type="term" value="F:RNA polymerase II transcription regulatory region sequence-specific DNA binding"/>
    <property type="evidence" value="ECO:0007669"/>
    <property type="project" value="TreeGrafter"/>
</dbReference>
<dbReference type="InterPro" id="IPR009057">
    <property type="entry name" value="Homeodomain-like_sf"/>
</dbReference>
<keyword evidence="6" id="KW-1185">Reference proteome</keyword>
<dbReference type="CDD" id="cd00086">
    <property type="entry name" value="homeodomain"/>
    <property type="match status" value="1"/>
</dbReference>
<dbReference type="SUPFAM" id="SSF46689">
    <property type="entry name" value="Homeodomain-like"/>
    <property type="match status" value="1"/>
</dbReference>
<keyword evidence="2 3" id="KW-0238">DNA-binding</keyword>
<evidence type="ECO:0000313" key="5">
    <source>
        <dbReference type="Ensembl" id="ENSCCEP00000005945.1"/>
    </source>
</evidence>
<reference evidence="5" key="1">
    <citation type="submission" date="2025-08" db="UniProtKB">
        <authorList>
            <consortium name="Ensembl"/>
        </authorList>
    </citation>
    <scope>IDENTIFICATION</scope>
</reference>
<evidence type="ECO:0000259" key="4">
    <source>
        <dbReference type="PROSITE" id="PS50071"/>
    </source>
</evidence>
<evidence type="ECO:0000256" key="3">
    <source>
        <dbReference type="RuleBase" id="RU000682"/>
    </source>
</evidence>
<dbReference type="SMART" id="SM00389">
    <property type="entry name" value="HOX"/>
    <property type="match status" value="1"/>
</dbReference>
<evidence type="ECO:0000256" key="1">
    <source>
        <dbReference type="ARBA" id="ARBA00004123"/>
    </source>
</evidence>
<dbReference type="InterPro" id="IPR050649">
    <property type="entry name" value="Paired_Homeobox_TFs"/>
</dbReference>
<keyword evidence="2 3" id="KW-0539">Nucleus</keyword>
<organism evidence="5 6">
    <name type="scientific">Cyanistes caeruleus</name>
    <name type="common">Eurasian blue tit</name>
    <name type="synonym">Parus caeruleus</name>
    <dbReference type="NCBI Taxonomy" id="156563"/>
    <lineage>
        <taxon>Eukaryota</taxon>
        <taxon>Metazoa</taxon>
        <taxon>Chordata</taxon>
        <taxon>Craniata</taxon>
        <taxon>Vertebrata</taxon>
        <taxon>Euteleostomi</taxon>
        <taxon>Archelosauria</taxon>
        <taxon>Archosauria</taxon>
        <taxon>Dinosauria</taxon>
        <taxon>Saurischia</taxon>
        <taxon>Theropoda</taxon>
        <taxon>Coelurosauria</taxon>
        <taxon>Aves</taxon>
        <taxon>Neognathae</taxon>
        <taxon>Neoaves</taxon>
        <taxon>Telluraves</taxon>
        <taxon>Australaves</taxon>
        <taxon>Passeriformes</taxon>
        <taxon>Paridae</taxon>
        <taxon>Cyanistes</taxon>
    </lineage>
</organism>
<dbReference type="Ensembl" id="ENSCCET00000009734.1">
    <property type="protein sequence ID" value="ENSCCEP00000005945.1"/>
    <property type="gene ID" value="ENSCCEG00000006462.1"/>
</dbReference>
<feature type="domain" description="Homeobox" evidence="4">
    <location>
        <begin position="90"/>
        <end position="138"/>
    </location>
</feature>
<sequence>PGSWESFPCPHPFTNGSLSSFPSPLSQELYSCFPAAAFPSEKGCKGFPAIPAACRVPPKAPEDLGCPLAAPLGSLRDHGIPELPEPLGKSKKRRNRTTFSTFQLEELEKVFQKTHYPDVYAREQLALRTELTEARVQVMGTEGWARAPWGSPGGDIPLSARDAETDAGFPVNMLNPRWKT</sequence>
<dbReference type="Pfam" id="PF00046">
    <property type="entry name" value="Homeodomain"/>
    <property type="match status" value="1"/>
</dbReference>
<dbReference type="PANTHER" id="PTHR24329:SF578">
    <property type="entry name" value="HOMEOBOX PROTEIN ARISTALESS-LIKE 3"/>
    <property type="match status" value="1"/>
</dbReference>
<accession>A0A8C0ZAF5</accession>
<dbReference type="PROSITE" id="PS50071">
    <property type="entry name" value="HOMEOBOX_2"/>
    <property type="match status" value="1"/>
</dbReference>
<name>A0A8C0ZAF5_CYACU</name>
<keyword evidence="2 3" id="KW-0371">Homeobox</keyword>
<dbReference type="InterPro" id="IPR001356">
    <property type="entry name" value="HD"/>
</dbReference>
<proteinExistence type="predicted"/>
<dbReference type="Gene3D" id="1.10.10.60">
    <property type="entry name" value="Homeodomain-like"/>
    <property type="match status" value="1"/>
</dbReference>
<protein>
    <recommendedName>
        <fullName evidence="4">Homeobox domain-containing protein</fullName>
    </recommendedName>
</protein>
<dbReference type="FunFam" id="1.10.10.60:FF:000710">
    <property type="entry name" value="Paired box 7a"/>
    <property type="match status" value="1"/>
</dbReference>
<evidence type="ECO:0000256" key="2">
    <source>
        <dbReference type="PROSITE-ProRule" id="PRU00108"/>
    </source>
</evidence>
<dbReference type="PANTHER" id="PTHR24329">
    <property type="entry name" value="HOMEOBOX PROTEIN ARISTALESS"/>
    <property type="match status" value="1"/>
</dbReference>
<evidence type="ECO:0000313" key="6">
    <source>
        <dbReference type="Proteomes" id="UP000694410"/>
    </source>
</evidence>
<dbReference type="Proteomes" id="UP000694410">
    <property type="component" value="Unplaced"/>
</dbReference>
<feature type="DNA-binding region" description="Homeobox" evidence="2">
    <location>
        <begin position="92"/>
        <end position="139"/>
    </location>
</feature>